<dbReference type="AlphaFoldDB" id="A0A8J2KQH5"/>
<name>A0A8J2KQH5_9HEXA</name>
<reference evidence="1" key="1">
    <citation type="submission" date="2021-06" db="EMBL/GenBank/DDBJ databases">
        <authorList>
            <person name="Hodson N. C."/>
            <person name="Mongue J. A."/>
            <person name="Jaron S. K."/>
        </authorList>
    </citation>
    <scope>NUCLEOTIDE SEQUENCE</scope>
</reference>
<gene>
    <name evidence="1" type="ORF">AFUS01_LOCUS30981</name>
</gene>
<organism evidence="1 2">
    <name type="scientific">Allacma fusca</name>
    <dbReference type="NCBI Taxonomy" id="39272"/>
    <lineage>
        <taxon>Eukaryota</taxon>
        <taxon>Metazoa</taxon>
        <taxon>Ecdysozoa</taxon>
        <taxon>Arthropoda</taxon>
        <taxon>Hexapoda</taxon>
        <taxon>Collembola</taxon>
        <taxon>Symphypleona</taxon>
        <taxon>Sminthuridae</taxon>
        <taxon>Allacma</taxon>
    </lineage>
</organism>
<sequence>DSASDLSLALIKRTLCITPIVWKEYKNDDNPTYNDHDLLPGPLIGGV</sequence>
<keyword evidence="2" id="KW-1185">Reference proteome</keyword>
<comment type="caution">
    <text evidence="1">The sequence shown here is derived from an EMBL/GenBank/DDBJ whole genome shotgun (WGS) entry which is preliminary data.</text>
</comment>
<evidence type="ECO:0000313" key="2">
    <source>
        <dbReference type="Proteomes" id="UP000708208"/>
    </source>
</evidence>
<feature type="non-terminal residue" evidence="1">
    <location>
        <position position="47"/>
    </location>
</feature>
<dbReference type="EMBL" id="CAJVCH010483795">
    <property type="protein sequence ID" value="CAG7820597.1"/>
    <property type="molecule type" value="Genomic_DNA"/>
</dbReference>
<accession>A0A8J2KQH5</accession>
<proteinExistence type="predicted"/>
<dbReference type="Proteomes" id="UP000708208">
    <property type="component" value="Unassembled WGS sequence"/>
</dbReference>
<feature type="non-terminal residue" evidence="1">
    <location>
        <position position="1"/>
    </location>
</feature>
<protein>
    <submittedName>
        <fullName evidence="1">Uncharacterized protein</fullName>
    </submittedName>
</protein>
<evidence type="ECO:0000313" key="1">
    <source>
        <dbReference type="EMBL" id="CAG7820597.1"/>
    </source>
</evidence>